<keyword evidence="2" id="KW-1185">Reference proteome</keyword>
<dbReference type="Proteomes" id="UP001201985">
    <property type="component" value="Unassembled WGS sequence"/>
</dbReference>
<dbReference type="EMBL" id="JALBUU010000028">
    <property type="protein sequence ID" value="MCI0755266.1"/>
    <property type="molecule type" value="Genomic_DNA"/>
</dbReference>
<proteinExistence type="predicted"/>
<accession>A0ABS9W7K5</accession>
<sequence>MPRRVLHRSGCGTFPLHLFCLLIVLALLPWQAPAQGSPPPAGREWVVATRSAPPFAMKNGSGEW</sequence>
<protein>
    <submittedName>
        <fullName evidence="1">Uncharacterized protein</fullName>
    </submittedName>
</protein>
<name>A0ABS9W7K5_9PROT</name>
<reference evidence="1 2" key="1">
    <citation type="submission" date="2022-03" db="EMBL/GenBank/DDBJ databases">
        <title>Complete genome analysis of Roseomonas KG 17.1 : a prolific producer of plant growth promoters.</title>
        <authorList>
            <person name="Saadouli I."/>
            <person name="Najjari A."/>
            <person name="Mosbah A."/>
            <person name="Ouzari H.I."/>
        </authorList>
    </citation>
    <scope>NUCLEOTIDE SEQUENCE [LARGE SCALE GENOMIC DNA]</scope>
    <source>
        <strain evidence="1 2">KG17-1</strain>
    </source>
</reference>
<comment type="caution">
    <text evidence="1">The sequence shown here is derived from an EMBL/GenBank/DDBJ whole genome shotgun (WGS) entry which is preliminary data.</text>
</comment>
<evidence type="ECO:0000313" key="2">
    <source>
        <dbReference type="Proteomes" id="UP001201985"/>
    </source>
</evidence>
<organism evidence="1 2">
    <name type="scientific">Teichococcus vastitatis</name>
    <dbReference type="NCBI Taxonomy" id="2307076"/>
    <lineage>
        <taxon>Bacteria</taxon>
        <taxon>Pseudomonadati</taxon>
        <taxon>Pseudomonadota</taxon>
        <taxon>Alphaproteobacteria</taxon>
        <taxon>Acetobacterales</taxon>
        <taxon>Roseomonadaceae</taxon>
        <taxon>Roseomonas</taxon>
    </lineage>
</organism>
<evidence type="ECO:0000313" key="1">
    <source>
        <dbReference type="EMBL" id="MCI0755266.1"/>
    </source>
</evidence>
<dbReference type="RefSeq" id="WP_238384209.1">
    <property type="nucleotide sequence ID" value="NZ_JALBUU010000028.1"/>
</dbReference>
<gene>
    <name evidence="1" type="ORF">MON41_16220</name>
</gene>